<name>A0A7W3T0R0_9ACTN</name>
<evidence type="ECO:0000313" key="3">
    <source>
        <dbReference type="Proteomes" id="UP000530234"/>
    </source>
</evidence>
<proteinExistence type="predicted"/>
<evidence type="ECO:0000256" key="1">
    <source>
        <dbReference type="SAM" id="Phobius"/>
    </source>
</evidence>
<keyword evidence="3" id="KW-1185">Reference proteome</keyword>
<organism evidence="2 3">
    <name type="scientific">Streptomyces calidiresistens</name>
    <dbReference type="NCBI Taxonomy" id="1485586"/>
    <lineage>
        <taxon>Bacteria</taxon>
        <taxon>Bacillati</taxon>
        <taxon>Actinomycetota</taxon>
        <taxon>Actinomycetes</taxon>
        <taxon>Kitasatosporales</taxon>
        <taxon>Streptomycetaceae</taxon>
        <taxon>Streptomyces</taxon>
    </lineage>
</organism>
<reference evidence="3" key="1">
    <citation type="submission" date="2019-10" db="EMBL/GenBank/DDBJ databases">
        <title>Streptomyces sp. nov., a novel actinobacterium isolated from alkaline environment.</title>
        <authorList>
            <person name="Golinska P."/>
        </authorList>
    </citation>
    <scope>NUCLEOTIDE SEQUENCE [LARGE SCALE GENOMIC DNA]</scope>
    <source>
        <strain evidence="3">DSM 42108</strain>
    </source>
</reference>
<keyword evidence="1" id="KW-1133">Transmembrane helix</keyword>
<dbReference type="EMBL" id="VKHS01000051">
    <property type="protein sequence ID" value="MBB0228775.1"/>
    <property type="molecule type" value="Genomic_DNA"/>
</dbReference>
<feature type="transmembrane region" description="Helical" evidence="1">
    <location>
        <begin position="39"/>
        <end position="58"/>
    </location>
</feature>
<gene>
    <name evidence="2" type="ORF">FOE67_04415</name>
</gene>
<keyword evidence="1" id="KW-0472">Membrane</keyword>
<protein>
    <submittedName>
        <fullName evidence="2">Uncharacterized protein</fullName>
    </submittedName>
</protein>
<evidence type="ECO:0000313" key="2">
    <source>
        <dbReference type="EMBL" id="MBB0228775.1"/>
    </source>
</evidence>
<comment type="caution">
    <text evidence="2">The sequence shown here is derived from an EMBL/GenBank/DDBJ whole genome shotgun (WGS) entry which is preliminary data.</text>
</comment>
<dbReference type="AlphaFoldDB" id="A0A7W3T0R0"/>
<dbReference type="Proteomes" id="UP000530234">
    <property type="component" value="Unassembled WGS sequence"/>
</dbReference>
<keyword evidence="1" id="KW-0812">Transmembrane</keyword>
<dbReference type="RefSeq" id="WP_182660612.1">
    <property type="nucleotide sequence ID" value="NZ_VKHS01000051.1"/>
</dbReference>
<sequence length="78" mass="9095">MGDRFETAFTGVLDRMDEMPWIGIKMAAYMTAPFHFGTTGYVLFGVMFLLEGIATVHYRRIRKRKQERDNRETSSGER</sequence>
<accession>A0A7W3T0R0</accession>